<sequence>MKICFASIVGRPNVGKSSLLNAIVGFNVAIVTDTAQTTRDQITGIYTEGDEKDGLQIIFTDTPGIHKPLNKLGEVLNKNAFESLKNIDVVLFLSPADEVIGKGDEMIIDKIKDFPNKIAVISKIDKIKSKPELLLQKIDSLKELGFDNIISTDVKDDKSVYALIDEIAKFSQEGQPQYDLDYVTDKTVRFLAKEIIRESAINALYDELPHSIAVEVNEFNELEQEDGSLRYAIDAIIYVKKASQKGMVIGKGAEKIKQIGKTARYKITKELNAPTTLTLKVKVAKKWINDPDALNKFGYN</sequence>
<comment type="subcellular location">
    <subcellularLocation>
        <location evidence="6">Cytoplasm</location>
    </subcellularLocation>
    <subcellularLocation>
        <location evidence="6">Cell membrane</location>
        <topology evidence="6">Peripheral membrane protein</topology>
    </subcellularLocation>
</comment>
<dbReference type="PROSITE" id="PS50823">
    <property type="entry name" value="KH_TYPE_2"/>
    <property type="match status" value="1"/>
</dbReference>
<feature type="region of interest" description="G4" evidence="7">
    <location>
        <begin position="122"/>
        <end position="125"/>
    </location>
</feature>
<dbReference type="Gene3D" id="3.40.50.300">
    <property type="entry name" value="P-loop containing nucleotide triphosphate hydrolases"/>
    <property type="match status" value="1"/>
</dbReference>
<dbReference type="HAMAP" id="MF_00367">
    <property type="entry name" value="GTPase_Era"/>
    <property type="match status" value="1"/>
</dbReference>
<evidence type="ECO:0000256" key="8">
    <source>
        <dbReference type="RuleBase" id="RU003761"/>
    </source>
</evidence>
<feature type="domain" description="Era-type G" evidence="10">
    <location>
        <begin position="2"/>
        <end position="173"/>
    </location>
</feature>
<keyword evidence="12" id="KW-1185">Reference proteome</keyword>
<dbReference type="PANTHER" id="PTHR42698:SF1">
    <property type="entry name" value="GTPASE ERA, MITOCHONDRIAL"/>
    <property type="match status" value="1"/>
</dbReference>
<keyword evidence="6" id="KW-0690">Ribosome biogenesis</keyword>
<evidence type="ECO:0000313" key="11">
    <source>
        <dbReference type="EMBL" id="QDF64937.1"/>
    </source>
</evidence>
<dbReference type="NCBIfam" id="TIGR00231">
    <property type="entry name" value="small_GTP"/>
    <property type="match status" value="1"/>
</dbReference>
<evidence type="ECO:0000256" key="4">
    <source>
        <dbReference type="ARBA" id="ARBA00022884"/>
    </source>
</evidence>
<evidence type="ECO:0000256" key="5">
    <source>
        <dbReference type="ARBA" id="ARBA00023134"/>
    </source>
</evidence>
<reference evidence="11 12" key="1">
    <citation type="submission" date="2019-06" db="EMBL/GenBank/DDBJ databases">
        <title>Mycoplasma nasistruthionis sp. nov. str Ms03.</title>
        <authorList>
            <person name="Botes A."/>
        </authorList>
    </citation>
    <scope>NUCLEOTIDE SEQUENCE [LARGE SCALE GENOMIC DNA]</scope>
    <source>
        <strain evidence="11 12">Ms03</strain>
    </source>
</reference>
<dbReference type="EMBL" id="CP041147">
    <property type="protein sequence ID" value="QDF64937.1"/>
    <property type="molecule type" value="Genomic_DNA"/>
</dbReference>
<dbReference type="Pfam" id="PF07650">
    <property type="entry name" value="KH_2"/>
    <property type="match status" value="1"/>
</dbReference>
<dbReference type="RefSeq" id="WP_208664965.1">
    <property type="nucleotide sequence ID" value="NZ_CP041147.1"/>
</dbReference>
<keyword evidence="6" id="KW-0472">Membrane</keyword>
<evidence type="ECO:0000259" key="9">
    <source>
        <dbReference type="PROSITE" id="PS50823"/>
    </source>
</evidence>
<feature type="binding site" evidence="6">
    <location>
        <begin position="122"/>
        <end position="125"/>
    </location>
    <ligand>
        <name>GTP</name>
        <dbReference type="ChEBI" id="CHEBI:37565"/>
    </ligand>
</feature>
<name>A0A4Y6I6R5_9MOLU</name>
<dbReference type="Proteomes" id="UP000315201">
    <property type="component" value="Chromosome"/>
</dbReference>
<feature type="binding site" evidence="6">
    <location>
        <begin position="10"/>
        <end position="17"/>
    </location>
    <ligand>
        <name>GTP</name>
        <dbReference type="ChEBI" id="CHEBI:37565"/>
    </ligand>
</feature>
<dbReference type="NCBIfam" id="NF000908">
    <property type="entry name" value="PRK00089.1"/>
    <property type="match status" value="1"/>
</dbReference>
<dbReference type="SUPFAM" id="SSF54814">
    <property type="entry name" value="Prokaryotic type KH domain (KH-domain type II)"/>
    <property type="match status" value="1"/>
</dbReference>
<evidence type="ECO:0000256" key="6">
    <source>
        <dbReference type="HAMAP-Rule" id="MF_00367"/>
    </source>
</evidence>
<dbReference type="GO" id="GO:0043024">
    <property type="term" value="F:ribosomal small subunit binding"/>
    <property type="evidence" value="ECO:0007669"/>
    <property type="project" value="TreeGrafter"/>
</dbReference>
<keyword evidence="6" id="KW-0699">rRNA-binding</keyword>
<dbReference type="InterPro" id="IPR005225">
    <property type="entry name" value="Small_GTP-bd"/>
</dbReference>
<dbReference type="InterPro" id="IPR006073">
    <property type="entry name" value="GTP-bd"/>
</dbReference>
<evidence type="ECO:0000256" key="3">
    <source>
        <dbReference type="ARBA" id="ARBA00022741"/>
    </source>
</evidence>
<evidence type="ECO:0000313" key="12">
    <source>
        <dbReference type="Proteomes" id="UP000315201"/>
    </source>
</evidence>
<feature type="region of interest" description="G1" evidence="7">
    <location>
        <begin position="10"/>
        <end position="17"/>
    </location>
</feature>
<keyword evidence="3 6" id="KW-0547">Nucleotide-binding</keyword>
<organism evidence="11 12">
    <name type="scientific">Mycoplasma nasistruthionis</name>
    <dbReference type="NCBI Taxonomy" id="353852"/>
    <lineage>
        <taxon>Bacteria</taxon>
        <taxon>Bacillati</taxon>
        <taxon>Mycoplasmatota</taxon>
        <taxon>Mollicutes</taxon>
        <taxon>Mycoplasmataceae</taxon>
        <taxon>Mycoplasma</taxon>
    </lineage>
</organism>
<evidence type="ECO:0000256" key="7">
    <source>
        <dbReference type="PROSITE-ProRule" id="PRU01050"/>
    </source>
</evidence>
<dbReference type="InterPro" id="IPR027417">
    <property type="entry name" value="P-loop_NTPase"/>
</dbReference>
<keyword evidence="4 6" id="KW-0694">RNA-binding</keyword>
<evidence type="ECO:0000256" key="1">
    <source>
        <dbReference type="ARBA" id="ARBA00007921"/>
    </source>
</evidence>
<dbReference type="PANTHER" id="PTHR42698">
    <property type="entry name" value="GTPASE ERA"/>
    <property type="match status" value="1"/>
</dbReference>
<comment type="function">
    <text evidence="6">An essential GTPase that binds both GDP and GTP, with rapid nucleotide exchange. Plays a role in 16S rRNA processing and 30S ribosomal subunit biogenesis and possibly also in cell cycle regulation and energy metabolism.</text>
</comment>
<evidence type="ECO:0000259" key="10">
    <source>
        <dbReference type="PROSITE" id="PS51713"/>
    </source>
</evidence>
<accession>A0A4Y6I6R5</accession>
<dbReference type="NCBIfam" id="TIGR00436">
    <property type="entry name" value="era"/>
    <property type="match status" value="1"/>
</dbReference>
<gene>
    <name evidence="6" type="primary">era</name>
    <name evidence="11" type="ORF">FIV53_01265</name>
</gene>
<dbReference type="GO" id="GO:0003924">
    <property type="term" value="F:GTPase activity"/>
    <property type="evidence" value="ECO:0007669"/>
    <property type="project" value="UniProtKB-UniRule"/>
</dbReference>
<dbReference type="AlphaFoldDB" id="A0A4Y6I6R5"/>
<dbReference type="GO" id="GO:0005525">
    <property type="term" value="F:GTP binding"/>
    <property type="evidence" value="ECO:0007669"/>
    <property type="project" value="UniProtKB-UniRule"/>
</dbReference>
<dbReference type="Pfam" id="PF01926">
    <property type="entry name" value="MMR_HSR1"/>
    <property type="match status" value="1"/>
</dbReference>
<comment type="subunit">
    <text evidence="6">Monomer.</text>
</comment>
<keyword evidence="5 6" id="KW-0342">GTP-binding</keyword>
<proteinExistence type="inferred from homology"/>
<feature type="region of interest" description="G3" evidence="7">
    <location>
        <begin position="61"/>
        <end position="64"/>
    </location>
</feature>
<dbReference type="GO" id="GO:0000028">
    <property type="term" value="P:ribosomal small subunit assembly"/>
    <property type="evidence" value="ECO:0007669"/>
    <property type="project" value="TreeGrafter"/>
</dbReference>
<dbReference type="Gene3D" id="3.30.300.20">
    <property type="match status" value="1"/>
</dbReference>
<evidence type="ECO:0000256" key="2">
    <source>
        <dbReference type="ARBA" id="ARBA00020484"/>
    </source>
</evidence>
<keyword evidence="6" id="KW-0963">Cytoplasm</keyword>
<dbReference type="InterPro" id="IPR015946">
    <property type="entry name" value="KH_dom-like_a/b"/>
</dbReference>
<comment type="similarity">
    <text evidence="1 6 7 8">Belongs to the TRAFAC class TrmE-Era-EngA-EngB-Septin-like GTPase superfamily. Era GTPase family.</text>
</comment>
<feature type="region of interest" description="G5" evidence="7">
    <location>
        <begin position="152"/>
        <end position="154"/>
    </location>
</feature>
<dbReference type="GO" id="GO:0005886">
    <property type="term" value="C:plasma membrane"/>
    <property type="evidence" value="ECO:0007669"/>
    <property type="project" value="UniProtKB-SubCell"/>
</dbReference>
<protein>
    <recommendedName>
        <fullName evidence="2 6">GTPase Era</fullName>
    </recommendedName>
</protein>
<feature type="binding site" evidence="6">
    <location>
        <begin position="61"/>
        <end position="65"/>
    </location>
    <ligand>
        <name>GTP</name>
        <dbReference type="ChEBI" id="CHEBI:37565"/>
    </ligand>
</feature>
<dbReference type="InterPro" id="IPR009019">
    <property type="entry name" value="KH_sf_prok-type"/>
</dbReference>
<dbReference type="CDD" id="cd04163">
    <property type="entry name" value="Era"/>
    <property type="match status" value="1"/>
</dbReference>
<dbReference type="InterPro" id="IPR030388">
    <property type="entry name" value="G_ERA_dom"/>
</dbReference>
<keyword evidence="6" id="KW-1003">Cell membrane</keyword>
<dbReference type="GO" id="GO:0070181">
    <property type="term" value="F:small ribosomal subunit rRNA binding"/>
    <property type="evidence" value="ECO:0007669"/>
    <property type="project" value="UniProtKB-UniRule"/>
</dbReference>
<dbReference type="GO" id="GO:0005829">
    <property type="term" value="C:cytosol"/>
    <property type="evidence" value="ECO:0007669"/>
    <property type="project" value="TreeGrafter"/>
</dbReference>
<dbReference type="SUPFAM" id="SSF52540">
    <property type="entry name" value="P-loop containing nucleoside triphosphate hydrolases"/>
    <property type="match status" value="1"/>
</dbReference>
<feature type="domain" description="KH type-2" evidence="9">
    <location>
        <begin position="204"/>
        <end position="285"/>
    </location>
</feature>
<feature type="region of interest" description="G2" evidence="7">
    <location>
        <begin position="36"/>
        <end position="40"/>
    </location>
</feature>
<dbReference type="InterPro" id="IPR004044">
    <property type="entry name" value="KH_dom_type_2"/>
</dbReference>
<dbReference type="CDD" id="cd22534">
    <property type="entry name" value="KH-II_Era"/>
    <property type="match status" value="1"/>
</dbReference>
<dbReference type="PROSITE" id="PS51713">
    <property type="entry name" value="G_ERA"/>
    <property type="match status" value="1"/>
</dbReference>
<dbReference type="InterPro" id="IPR005662">
    <property type="entry name" value="GTPase_Era-like"/>
</dbReference>